<organism evidence="2 3">
    <name type="scientific">Lymnaea stagnalis</name>
    <name type="common">Great pond snail</name>
    <name type="synonym">Helix stagnalis</name>
    <dbReference type="NCBI Taxonomy" id="6523"/>
    <lineage>
        <taxon>Eukaryota</taxon>
        <taxon>Metazoa</taxon>
        <taxon>Spiralia</taxon>
        <taxon>Lophotrochozoa</taxon>
        <taxon>Mollusca</taxon>
        <taxon>Gastropoda</taxon>
        <taxon>Heterobranchia</taxon>
        <taxon>Euthyneura</taxon>
        <taxon>Panpulmonata</taxon>
        <taxon>Hygrophila</taxon>
        <taxon>Lymnaeoidea</taxon>
        <taxon>Lymnaeidae</taxon>
        <taxon>Lymnaea</taxon>
    </lineage>
</organism>
<dbReference type="AlphaFoldDB" id="A0AAV2H685"/>
<accession>A0AAV2H685</accession>
<protein>
    <recommendedName>
        <fullName evidence="1">Protein kinase domain-containing protein</fullName>
    </recommendedName>
</protein>
<reference evidence="2 3" key="1">
    <citation type="submission" date="2024-04" db="EMBL/GenBank/DDBJ databases">
        <authorList>
            <consortium name="Genoscope - CEA"/>
            <person name="William W."/>
        </authorList>
    </citation>
    <scope>NUCLEOTIDE SEQUENCE [LARGE SCALE GENOMIC DNA]</scope>
</reference>
<evidence type="ECO:0000313" key="3">
    <source>
        <dbReference type="Proteomes" id="UP001497497"/>
    </source>
</evidence>
<dbReference type="PANTHER" id="PTHR23257">
    <property type="entry name" value="SERINE-THREONINE PROTEIN KINASE"/>
    <property type="match status" value="1"/>
</dbReference>
<evidence type="ECO:0000259" key="1">
    <source>
        <dbReference type="PROSITE" id="PS50011"/>
    </source>
</evidence>
<keyword evidence="3" id="KW-1185">Reference proteome</keyword>
<comment type="caution">
    <text evidence="2">The sequence shown here is derived from an EMBL/GenBank/DDBJ whole genome shotgun (WGS) entry which is preliminary data.</text>
</comment>
<dbReference type="Proteomes" id="UP001497497">
    <property type="component" value="Unassembled WGS sequence"/>
</dbReference>
<dbReference type="Gene3D" id="1.10.510.10">
    <property type="entry name" value="Transferase(Phosphotransferase) domain 1"/>
    <property type="match status" value="1"/>
</dbReference>
<dbReference type="GO" id="GO:0007165">
    <property type="term" value="P:signal transduction"/>
    <property type="evidence" value="ECO:0007669"/>
    <property type="project" value="TreeGrafter"/>
</dbReference>
<dbReference type="InterPro" id="IPR000719">
    <property type="entry name" value="Prot_kinase_dom"/>
</dbReference>
<dbReference type="GO" id="GO:0004672">
    <property type="term" value="F:protein kinase activity"/>
    <property type="evidence" value="ECO:0007669"/>
    <property type="project" value="InterPro"/>
</dbReference>
<dbReference type="Pfam" id="PF07714">
    <property type="entry name" value="PK_Tyr_Ser-Thr"/>
    <property type="match status" value="1"/>
</dbReference>
<dbReference type="InterPro" id="IPR011009">
    <property type="entry name" value="Kinase-like_dom_sf"/>
</dbReference>
<dbReference type="PROSITE" id="PS50011">
    <property type="entry name" value="PROTEIN_KINASE_DOM"/>
    <property type="match status" value="1"/>
</dbReference>
<sequence length="321" mass="36664">MELPFIQEMSISYDRFGLRGKSSLKDFSINFKDLNLGELSRKGRRCKLYKVSNPWGGGGVWETGGTKLIFCRRPGWSTHTPLLRIECACGVCVLSCHNNMAEIHVFSSSPQGKSLYEHIHIQREKMTMHTKIGVLRQIALGMGYLHAKGIVLRKLNTKNVFIGHKVKVSAMDYGFPDSSQDRPDYGTIPRGHLTYIAPEIMCTIRVIPPRLVPFSAYSSETDVFAFGTIMYEVLTGRFPFHGTLPEKIIWQICAGHRQILYSLKCSAAIKTLIEDCWAHEPLYRPEFRELCKDLQRHSPLHKKHSSSEPERLNRAYDLFET</sequence>
<dbReference type="GO" id="GO:0005737">
    <property type="term" value="C:cytoplasm"/>
    <property type="evidence" value="ECO:0007669"/>
    <property type="project" value="TreeGrafter"/>
</dbReference>
<gene>
    <name evidence="2" type="ORF">GSLYS_00001876001</name>
</gene>
<evidence type="ECO:0000313" key="2">
    <source>
        <dbReference type="EMBL" id="CAL1527706.1"/>
    </source>
</evidence>
<dbReference type="InterPro" id="IPR001245">
    <property type="entry name" value="Ser-Thr/Tyr_kinase_cat_dom"/>
</dbReference>
<dbReference type="PANTHER" id="PTHR23257:SF974">
    <property type="entry name" value="RECEPTOR-INTERACTING SERINE_THREONINE-PROTEIN KINASE 3"/>
    <property type="match status" value="1"/>
</dbReference>
<name>A0AAV2H685_LYMST</name>
<dbReference type="SUPFAM" id="SSF56112">
    <property type="entry name" value="Protein kinase-like (PK-like)"/>
    <property type="match status" value="1"/>
</dbReference>
<dbReference type="EMBL" id="CAXITT010000021">
    <property type="protein sequence ID" value="CAL1527706.1"/>
    <property type="molecule type" value="Genomic_DNA"/>
</dbReference>
<dbReference type="GO" id="GO:0005524">
    <property type="term" value="F:ATP binding"/>
    <property type="evidence" value="ECO:0007669"/>
    <property type="project" value="InterPro"/>
</dbReference>
<proteinExistence type="predicted"/>
<dbReference type="InterPro" id="IPR050167">
    <property type="entry name" value="Ser_Thr_protein_kinase"/>
</dbReference>
<feature type="domain" description="Protein kinase" evidence="1">
    <location>
        <begin position="1"/>
        <end position="300"/>
    </location>
</feature>